<keyword evidence="9" id="KW-1015">Disulfide bond</keyword>
<dbReference type="FunFam" id="2.40.10.10:FF:000077">
    <property type="entry name" value="Predicted protein"/>
    <property type="match status" value="1"/>
</dbReference>
<dbReference type="SUPFAM" id="SSF50494">
    <property type="entry name" value="Trypsin-like serine proteases"/>
    <property type="match status" value="1"/>
</dbReference>
<keyword evidence="4 10" id="KW-0645">Protease</keyword>
<dbReference type="Pfam" id="PF00089">
    <property type="entry name" value="Trypsin"/>
    <property type="match status" value="1"/>
</dbReference>
<dbReference type="VEuPathDB" id="VectorBase:GBRI004019"/>
<evidence type="ECO:0000313" key="13">
    <source>
        <dbReference type="EnsemblMetazoa" id="GBRI004019-PA"/>
    </source>
</evidence>
<protein>
    <recommendedName>
        <fullName evidence="12">Peptidase S1 domain-containing protein</fullName>
    </recommendedName>
</protein>
<dbReference type="GO" id="GO:0004252">
    <property type="term" value="F:serine-type endopeptidase activity"/>
    <property type="evidence" value="ECO:0007669"/>
    <property type="project" value="InterPro"/>
</dbReference>
<name>A0A1A9W2J1_9MUSC</name>
<evidence type="ECO:0000256" key="4">
    <source>
        <dbReference type="ARBA" id="ARBA00022670"/>
    </source>
</evidence>
<feature type="domain" description="Peptidase S1" evidence="12">
    <location>
        <begin position="28"/>
        <end position="253"/>
    </location>
</feature>
<dbReference type="PROSITE" id="PS00135">
    <property type="entry name" value="TRYPSIN_SER"/>
    <property type="match status" value="1"/>
</dbReference>
<dbReference type="InterPro" id="IPR033116">
    <property type="entry name" value="TRYPSIN_SER"/>
</dbReference>
<dbReference type="InterPro" id="IPR050430">
    <property type="entry name" value="Peptidase_S1"/>
</dbReference>
<evidence type="ECO:0000256" key="3">
    <source>
        <dbReference type="ARBA" id="ARBA00022525"/>
    </source>
</evidence>
<keyword evidence="3" id="KW-0964">Secreted</keyword>
<evidence type="ECO:0000256" key="8">
    <source>
        <dbReference type="ARBA" id="ARBA00023145"/>
    </source>
</evidence>
<evidence type="ECO:0000256" key="6">
    <source>
        <dbReference type="ARBA" id="ARBA00022801"/>
    </source>
</evidence>
<evidence type="ECO:0000256" key="7">
    <source>
        <dbReference type="ARBA" id="ARBA00022825"/>
    </source>
</evidence>
<dbReference type="GO" id="GO:0005576">
    <property type="term" value="C:extracellular region"/>
    <property type="evidence" value="ECO:0007669"/>
    <property type="project" value="UniProtKB-SubCell"/>
</dbReference>
<keyword evidence="14" id="KW-1185">Reference proteome</keyword>
<evidence type="ECO:0000256" key="10">
    <source>
        <dbReference type="RuleBase" id="RU363034"/>
    </source>
</evidence>
<feature type="signal peptide" evidence="11">
    <location>
        <begin position="1"/>
        <end position="16"/>
    </location>
</feature>
<dbReference type="InterPro" id="IPR018114">
    <property type="entry name" value="TRYPSIN_HIS"/>
</dbReference>
<keyword evidence="6 10" id="KW-0378">Hydrolase</keyword>
<dbReference type="InterPro" id="IPR043504">
    <property type="entry name" value="Peptidase_S1_PA_chymotrypsin"/>
</dbReference>
<dbReference type="Gene3D" id="2.40.10.10">
    <property type="entry name" value="Trypsin-like serine proteases"/>
    <property type="match status" value="1"/>
</dbReference>
<keyword evidence="5 11" id="KW-0732">Signal</keyword>
<evidence type="ECO:0000313" key="14">
    <source>
        <dbReference type="Proteomes" id="UP000091820"/>
    </source>
</evidence>
<dbReference type="InterPro" id="IPR001254">
    <property type="entry name" value="Trypsin_dom"/>
</dbReference>
<evidence type="ECO:0000256" key="5">
    <source>
        <dbReference type="ARBA" id="ARBA00022729"/>
    </source>
</evidence>
<dbReference type="SMART" id="SM00020">
    <property type="entry name" value="Tryp_SPc"/>
    <property type="match status" value="1"/>
</dbReference>
<accession>A0A1A9W2J1</accession>
<proteinExistence type="inferred from homology"/>
<evidence type="ECO:0000256" key="1">
    <source>
        <dbReference type="ARBA" id="ARBA00004613"/>
    </source>
</evidence>
<dbReference type="AlphaFoldDB" id="A0A1A9W2J1"/>
<dbReference type="PRINTS" id="PR00722">
    <property type="entry name" value="CHYMOTRYPSIN"/>
</dbReference>
<feature type="chain" id="PRO_5008399923" description="Peptidase S1 domain-containing protein" evidence="11">
    <location>
        <begin position="17"/>
        <end position="260"/>
    </location>
</feature>
<organism evidence="13 14">
    <name type="scientific">Glossina brevipalpis</name>
    <dbReference type="NCBI Taxonomy" id="37001"/>
    <lineage>
        <taxon>Eukaryota</taxon>
        <taxon>Metazoa</taxon>
        <taxon>Ecdysozoa</taxon>
        <taxon>Arthropoda</taxon>
        <taxon>Hexapoda</taxon>
        <taxon>Insecta</taxon>
        <taxon>Pterygota</taxon>
        <taxon>Neoptera</taxon>
        <taxon>Endopterygota</taxon>
        <taxon>Diptera</taxon>
        <taxon>Brachycera</taxon>
        <taxon>Muscomorpha</taxon>
        <taxon>Hippoboscoidea</taxon>
        <taxon>Glossinidae</taxon>
        <taxon>Glossina</taxon>
    </lineage>
</organism>
<evidence type="ECO:0000256" key="9">
    <source>
        <dbReference type="ARBA" id="ARBA00023157"/>
    </source>
</evidence>
<dbReference type="PROSITE" id="PS50240">
    <property type="entry name" value="TRYPSIN_DOM"/>
    <property type="match status" value="1"/>
</dbReference>
<reference evidence="13" key="2">
    <citation type="submission" date="2020-05" db="UniProtKB">
        <authorList>
            <consortium name="EnsemblMetazoa"/>
        </authorList>
    </citation>
    <scope>IDENTIFICATION</scope>
    <source>
        <strain evidence="13">IAEA</strain>
    </source>
</reference>
<dbReference type="GO" id="GO:0006508">
    <property type="term" value="P:proteolysis"/>
    <property type="evidence" value="ECO:0007669"/>
    <property type="project" value="UniProtKB-KW"/>
</dbReference>
<keyword evidence="8" id="KW-0865">Zymogen</keyword>
<dbReference type="PANTHER" id="PTHR24276">
    <property type="entry name" value="POLYSERASE-RELATED"/>
    <property type="match status" value="1"/>
</dbReference>
<sequence length="260" mass="28196">MFRYFLVLVSLSAVIAGPLADEHAAGRIVNGIETTIEARPYQVSIQRKGMGNHFCGGSIISEDIVVTAAHCIQGGQASNLQVRLGSTRYNEGGILVGVKAMKYHEQYDPDLLWYDIAILKLDKPVKQSSTVRYIELAKKVPKTGTPAVVSGWGTTCWLACNLSDILMEVDVTFVEREDCASKNYLYGEMIRETMVCGYTKGKDACQGDSGGPFVAEGKLVGVVSWGQGCAKDGYPGVYADVAALGDWVLDNAKELRVLLM</sequence>
<dbReference type="InterPro" id="IPR001314">
    <property type="entry name" value="Peptidase_S1A"/>
</dbReference>
<dbReference type="InterPro" id="IPR009003">
    <property type="entry name" value="Peptidase_S1_PA"/>
</dbReference>
<reference evidence="14" key="1">
    <citation type="submission" date="2014-03" db="EMBL/GenBank/DDBJ databases">
        <authorList>
            <person name="Aksoy S."/>
            <person name="Warren W."/>
            <person name="Wilson R.K."/>
        </authorList>
    </citation>
    <scope>NUCLEOTIDE SEQUENCE [LARGE SCALE GENOMIC DNA]</scope>
    <source>
        <strain evidence="14">IAEA</strain>
    </source>
</reference>
<dbReference type="CDD" id="cd00190">
    <property type="entry name" value="Tryp_SPc"/>
    <property type="match status" value="1"/>
</dbReference>
<dbReference type="EnsemblMetazoa" id="GBRI004019-RA">
    <property type="protein sequence ID" value="GBRI004019-PA"/>
    <property type="gene ID" value="GBRI004019"/>
</dbReference>
<comment type="subcellular location">
    <subcellularLocation>
        <location evidence="1">Secreted</location>
    </subcellularLocation>
</comment>
<dbReference type="STRING" id="37001.A0A1A9W2J1"/>
<evidence type="ECO:0000259" key="12">
    <source>
        <dbReference type="PROSITE" id="PS50240"/>
    </source>
</evidence>
<evidence type="ECO:0000256" key="2">
    <source>
        <dbReference type="ARBA" id="ARBA00007664"/>
    </source>
</evidence>
<comment type="similarity">
    <text evidence="2">Belongs to the peptidase S1 family.</text>
</comment>
<evidence type="ECO:0000256" key="11">
    <source>
        <dbReference type="SAM" id="SignalP"/>
    </source>
</evidence>
<dbReference type="PROSITE" id="PS00134">
    <property type="entry name" value="TRYPSIN_HIS"/>
    <property type="match status" value="1"/>
</dbReference>
<dbReference type="PANTHER" id="PTHR24276:SF94">
    <property type="entry name" value="AT20289P-RELATED"/>
    <property type="match status" value="1"/>
</dbReference>
<dbReference type="Proteomes" id="UP000091820">
    <property type="component" value="Unassembled WGS sequence"/>
</dbReference>
<keyword evidence="7 10" id="KW-0720">Serine protease</keyword>